<accession>A0A4D9CN81</accession>
<gene>
    <name evidence="4" type="ORF">NSK_008028</name>
</gene>
<organism evidence="4 5">
    <name type="scientific">Nannochloropsis salina CCMP1776</name>
    <dbReference type="NCBI Taxonomy" id="1027361"/>
    <lineage>
        <taxon>Eukaryota</taxon>
        <taxon>Sar</taxon>
        <taxon>Stramenopiles</taxon>
        <taxon>Ochrophyta</taxon>
        <taxon>Eustigmatophyceae</taxon>
        <taxon>Eustigmatales</taxon>
        <taxon>Monodopsidaceae</taxon>
        <taxon>Microchloropsis</taxon>
        <taxon>Microchloropsis salina</taxon>
    </lineage>
</organism>
<evidence type="ECO:0000313" key="5">
    <source>
        <dbReference type="Proteomes" id="UP000355283"/>
    </source>
</evidence>
<dbReference type="PANTHER" id="PTHR43364:SF1">
    <property type="entry name" value="OXIDOREDUCTASE YDHF"/>
    <property type="match status" value="1"/>
</dbReference>
<proteinExistence type="predicted"/>
<dbReference type="Pfam" id="PF00248">
    <property type="entry name" value="Aldo_ket_red"/>
    <property type="match status" value="1"/>
</dbReference>
<dbReference type="InterPro" id="IPR050523">
    <property type="entry name" value="AKR_Detox_Biosynth"/>
</dbReference>
<evidence type="ECO:0000313" key="4">
    <source>
        <dbReference type="EMBL" id="TFJ80602.1"/>
    </source>
</evidence>
<dbReference type="EMBL" id="SDOX01000159">
    <property type="protein sequence ID" value="TFJ80602.1"/>
    <property type="molecule type" value="Genomic_DNA"/>
</dbReference>
<name>A0A4D9CN81_9STRA</name>
<feature type="domain" description="NADP-dependent oxidoreductase" evidence="3">
    <location>
        <begin position="94"/>
        <end position="376"/>
    </location>
</feature>
<dbReference type="PANTHER" id="PTHR43364">
    <property type="entry name" value="NADH-SPECIFIC METHYLGLYOXAL REDUCTASE-RELATED"/>
    <property type="match status" value="1"/>
</dbReference>
<protein>
    <recommendedName>
        <fullName evidence="3">NADP-dependent oxidoreductase domain-containing protein</fullName>
    </recommendedName>
</protein>
<dbReference type="SUPFAM" id="SSF51430">
    <property type="entry name" value="NAD(P)-linked oxidoreductase"/>
    <property type="match status" value="1"/>
</dbReference>
<reference evidence="4 5" key="1">
    <citation type="submission" date="2019-01" db="EMBL/GenBank/DDBJ databases">
        <title>Nuclear Genome Assembly of the Microalgal Biofuel strain Nannochloropsis salina CCMP1776.</title>
        <authorList>
            <person name="Hovde B."/>
        </authorList>
    </citation>
    <scope>NUCLEOTIDE SEQUENCE [LARGE SCALE GENOMIC DNA]</scope>
    <source>
        <strain evidence="4 5">CCMP1776</strain>
    </source>
</reference>
<evidence type="ECO:0000256" key="2">
    <source>
        <dbReference type="SAM" id="SignalP"/>
    </source>
</evidence>
<keyword evidence="5" id="KW-1185">Reference proteome</keyword>
<evidence type="ECO:0000256" key="1">
    <source>
        <dbReference type="SAM" id="MobiDB-lite"/>
    </source>
</evidence>
<feature type="signal peptide" evidence="2">
    <location>
        <begin position="1"/>
        <end position="20"/>
    </location>
</feature>
<dbReference type="InterPro" id="IPR036812">
    <property type="entry name" value="NAD(P)_OxRdtase_dom_sf"/>
</dbReference>
<comment type="caution">
    <text evidence="4">The sequence shown here is derived from an EMBL/GenBank/DDBJ whole genome shotgun (WGS) entry which is preliminary data.</text>
</comment>
<dbReference type="OrthoDB" id="37537at2759"/>
<sequence length="380" mass="41550">MFAAACLVLLVFDRAPGAEAVNRGLRKRRSQTPPEPPTSNATTAMDAALTVKLPAVPPFKVGRISVPHSDLTLSRIAYGSLHFPEFKDNVTGLTAALEACQKVGVTTIDLADVYGWIEDGHGAANDIFAEALKASPGLRSKLELVTKFGIRLSGGYHIDLSPEWIHESLDRYLTLFDTDYVDVLMIHNPDPNMDVQAVAQAFKEIKEARKARAFGISNFHQWEYEALRDAMAAEGLKLSVHEMETSVLHPDRITDDTVSYFSTGENELRILGWGALGGDPYGGSNLLFGSEGEREKRIVETLALKGQELALEEDAGLGKKQTVTFGPDEVAVAWLLHHPGNIVPIIGTTAVARLMAQTTPAEKIPFRDLDFDDIMSALHY</sequence>
<dbReference type="GO" id="GO:0005829">
    <property type="term" value="C:cytosol"/>
    <property type="evidence" value="ECO:0007669"/>
    <property type="project" value="TreeGrafter"/>
</dbReference>
<dbReference type="Proteomes" id="UP000355283">
    <property type="component" value="Unassembled WGS sequence"/>
</dbReference>
<dbReference type="AlphaFoldDB" id="A0A4D9CN81"/>
<feature type="region of interest" description="Disordered" evidence="1">
    <location>
        <begin position="23"/>
        <end position="44"/>
    </location>
</feature>
<dbReference type="Gene3D" id="3.20.20.100">
    <property type="entry name" value="NADP-dependent oxidoreductase domain"/>
    <property type="match status" value="1"/>
</dbReference>
<feature type="chain" id="PRO_5020021250" description="NADP-dependent oxidoreductase domain-containing protein" evidence="2">
    <location>
        <begin position="21"/>
        <end position="380"/>
    </location>
</feature>
<dbReference type="InterPro" id="IPR023210">
    <property type="entry name" value="NADP_OxRdtase_dom"/>
</dbReference>
<evidence type="ECO:0000259" key="3">
    <source>
        <dbReference type="Pfam" id="PF00248"/>
    </source>
</evidence>
<keyword evidence="2" id="KW-0732">Signal</keyword>